<proteinExistence type="predicted"/>
<dbReference type="AlphaFoldDB" id="A0A369KAY0"/>
<organism evidence="2 3">
    <name type="scientific">Hypsizygus marmoreus</name>
    <name type="common">White beech mushroom</name>
    <name type="synonym">Agaricus marmoreus</name>
    <dbReference type="NCBI Taxonomy" id="39966"/>
    <lineage>
        <taxon>Eukaryota</taxon>
        <taxon>Fungi</taxon>
        <taxon>Dikarya</taxon>
        <taxon>Basidiomycota</taxon>
        <taxon>Agaricomycotina</taxon>
        <taxon>Agaricomycetes</taxon>
        <taxon>Agaricomycetidae</taxon>
        <taxon>Agaricales</taxon>
        <taxon>Tricholomatineae</taxon>
        <taxon>Lyophyllaceae</taxon>
        <taxon>Hypsizygus</taxon>
    </lineage>
</organism>
<comment type="caution">
    <text evidence="2">The sequence shown here is derived from an EMBL/GenBank/DDBJ whole genome shotgun (WGS) entry which is preliminary data.</text>
</comment>
<dbReference type="OrthoDB" id="2750929at2759"/>
<dbReference type="EMBL" id="LUEZ02000001">
    <property type="protein sequence ID" value="RDB31068.1"/>
    <property type="molecule type" value="Genomic_DNA"/>
</dbReference>
<name>A0A369KAY0_HYPMA</name>
<feature type="region of interest" description="Disordered" evidence="1">
    <location>
        <begin position="86"/>
        <end position="106"/>
    </location>
</feature>
<evidence type="ECO:0000313" key="3">
    <source>
        <dbReference type="Proteomes" id="UP000076154"/>
    </source>
</evidence>
<dbReference type="InParanoid" id="A0A369KAY0"/>
<keyword evidence="3" id="KW-1185">Reference proteome</keyword>
<evidence type="ECO:0000313" key="2">
    <source>
        <dbReference type="EMBL" id="RDB31068.1"/>
    </source>
</evidence>
<accession>A0A369KAY0</accession>
<protein>
    <submittedName>
        <fullName evidence="2">Uncharacterized protein</fullName>
    </submittedName>
</protein>
<evidence type="ECO:0000256" key="1">
    <source>
        <dbReference type="SAM" id="MobiDB-lite"/>
    </source>
</evidence>
<reference evidence="2" key="1">
    <citation type="submission" date="2018-04" db="EMBL/GenBank/DDBJ databases">
        <title>Whole genome sequencing of Hypsizygus marmoreus.</title>
        <authorList>
            <person name="Choi I.-G."/>
            <person name="Min B."/>
            <person name="Kim J.-G."/>
            <person name="Kim S."/>
            <person name="Oh Y.-L."/>
            <person name="Kong W.-S."/>
            <person name="Park H."/>
            <person name="Jeong J."/>
            <person name="Song E.-S."/>
        </authorList>
    </citation>
    <scope>NUCLEOTIDE SEQUENCE [LARGE SCALE GENOMIC DNA]</scope>
    <source>
        <strain evidence="2">51987-8</strain>
    </source>
</reference>
<gene>
    <name evidence="2" type="ORF">Hypma_000039</name>
</gene>
<dbReference type="Proteomes" id="UP000076154">
    <property type="component" value="Unassembled WGS sequence"/>
</dbReference>
<sequence length="361" mass="39909">MLKLCCPSSCTLYSSHSTFDLGALHLGIHRWQRRCNYSDSAESIKSTTTTKPKVHRPRCVISTLDPSRLQDNDFLDLGNGVSRTRLGTSTPTVLHRSASSSPPERRRSNILIDYHGRAGLDHPFPTHTRGFLYYHRDPELPPISGAVRFRLTAAAHASSFSAGMDLMLPDGRTPWAIWLVTVANAAKYVGLKQILLFDGLVAPELLEYCRHLGARSEASNGLTSMYRHMLFRLDQPFILDLSSTPRFSAVGPQGIEHAVIACTRVNTMGHGMKPFFPFSGQCMVRFERSLSPEHAGKRVAVIRVLEILTPIVSTNPTYTPGHKGGLFRIPTVGSLLVKGDRPIAINADGDSHLSRCVRLLM</sequence>